<gene>
    <name evidence="7" type="ORF">WN55_04892</name>
</gene>
<dbReference type="FunFam" id="3.60.15.10:FF:000017">
    <property type="entry name" value="Lactamase beta 2"/>
    <property type="match status" value="1"/>
</dbReference>
<dbReference type="Gene3D" id="3.60.15.10">
    <property type="entry name" value="Ribonuclease Z/Hydroxyacylglutathione hydrolase-like"/>
    <property type="match status" value="1"/>
</dbReference>
<dbReference type="CDD" id="cd07722">
    <property type="entry name" value="LACTB2-like_MBL-fold"/>
    <property type="match status" value="1"/>
</dbReference>
<dbReference type="STRING" id="178035.A0A154PM87"/>
<dbReference type="InterPro" id="IPR036388">
    <property type="entry name" value="WH-like_DNA-bd_sf"/>
</dbReference>
<dbReference type="GO" id="GO:0005759">
    <property type="term" value="C:mitochondrial matrix"/>
    <property type="evidence" value="ECO:0007669"/>
    <property type="project" value="TreeGrafter"/>
</dbReference>
<reference evidence="7 8" key="1">
    <citation type="submission" date="2015-07" db="EMBL/GenBank/DDBJ databases">
        <title>The genome of Dufourea novaeangliae.</title>
        <authorList>
            <person name="Pan H."/>
            <person name="Kapheim K."/>
        </authorList>
    </citation>
    <scope>NUCLEOTIDE SEQUENCE [LARGE SCALE GENOMIC DNA]</scope>
    <source>
        <strain evidence="7">0120121106</strain>
        <tissue evidence="7">Whole body</tissue>
    </source>
</reference>
<dbReference type="GO" id="GO:0016787">
    <property type="term" value="F:hydrolase activity"/>
    <property type="evidence" value="ECO:0007669"/>
    <property type="project" value="UniProtKB-KW"/>
</dbReference>
<dbReference type="Gene3D" id="1.10.10.10">
    <property type="entry name" value="Winged helix-like DNA-binding domain superfamily/Winged helix DNA-binding domain"/>
    <property type="match status" value="1"/>
</dbReference>
<dbReference type="GO" id="GO:0031123">
    <property type="term" value="P:RNA 3'-end processing"/>
    <property type="evidence" value="ECO:0007669"/>
    <property type="project" value="UniProtKB-ARBA"/>
</dbReference>
<dbReference type="InterPro" id="IPR050662">
    <property type="entry name" value="Sec-metab_biosynth-thioest"/>
</dbReference>
<evidence type="ECO:0000256" key="3">
    <source>
        <dbReference type="ARBA" id="ARBA00022801"/>
    </source>
</evidence>
<organism evidence="7 8">
    <name type="scientific">Dufourea novaeangliae</name>
    <name type="common">Sweat bee</name>
    <dbReference type="NCBI Taxonomy" id="178035"/>
    <lineage>
        <taxon>Eukaryota</taxon>
        <taxon>Metazoa</taxon>
        <taxon>Ecdysozoa</taxon>
        <taxon>Arthropoda</taxon>
        <taxon>Hexapoda</taxon>
        <taxon>Insecta</taxon>
        <taxon>Pterygota</taxon>
        <taxon>Neoptera</taxon>
        <taxon>Endopterygota</taxon>
        <taxon>Hymenoptera</taxon>
        <taxon>Apocrita</taxon>
        <taxon>Aculeata</taxon>
        <taxon>Apoidea</taxon>
        <taxon>Anthophila</taxon>
        <taxon>Halictidae</taxon>
        <taxon>Rophitinae</taxon>
        <taxon>Dufourea</taxon>
    </lineage>
</organism>
<dbReference type="GO" id="GO:0046872">
    <property type="term" value="F:metal ion binding"/>
    <property type="evidence" value="ECO:0007669"/>
    <property type="project" value="UniProtKB-KW"/>
</dbReference>
<accession>A0A154PM87</accession>
<dbReference type="InterPro" id="IPR047921">
    <property type="entry name" value="LACTB2-like_MBL-fold"/>
</dbReference>
<evidence type="ECO:0000259" key="6">
    <source>
        <dbReference type="SMART" id="SM00849"/>
    </source>
</evidence>
<dbReference type="GO" id="GO:0004521">
    <property type="term" value="F:RNA endonuclease activity"/>
    <property type="evidence" value="ECO:0007669"/>
    <property type="project" value="TreeGrafter"/>
</dbReference>
<dbReference type="SUPFAM" id="SSF56281">
    <property type="entry name" value="Metallo-hydrolase/oxidoreductase"/>
    <property type="match status" value="1"/>
</dbReference>
<dbReference type="OrthoDB" id="17458at2759"/>
<feature type="domain" description="Metallo-beta-lactamase" evidence="6">
    <location>
        <begin position="32"/>
        <end position="206"/>
    </location>
</feature>
<dbReference type="Proteomes" id="UP000076502">
    <property type="component" value="Unassembled WGS sequence"/>
</dbReference>
<evidence type="ECO:0000313" key="8">
    <source>
        <dbReference type="Proteomes" id="UP000076502"/>
    </source>
</evidence>
<dbReference type="InterPro" id="IPR001279">
    <property type="entry name" value="Metallo-B-lactamas"/>
</dbReference>
<dbReference type="Pfam" id="PF00753">
    <property type="entry name" value="Lactamase_B"/>
    <property type="match status" value="1"/>
</dbReference>
<name>A0A154PM87_DUFNO</name>
<dbReference type="EMBL" id="KQ434978">
    <property type="protein sequence ID" value="KZC12995.1"/>
    <property type="molecule type" value="Genomic_DNA"/>
</dbReference>
<evidence type="ECO:0000256" key="2">
    <source>
        <dbReference type="ARBA" id="ARBA00022723"/>
    </source>
</evidence>
<dbReference type="Pfam" id="PF17778">
    <property type="entry name" value="WHD_BLACT"/>
    <property type="match status" value="1"/>
</dbReference>
<comment type="similarity">
    <text evidence="1">Belongs to the metallo-beta-lactamase superfamily. Glyoxalase II family.</text>
</comment>
<evidence type="ECO:0000256" key="5">
    <source>
        <dbReference type="ARBA" id="ARBA00069358"/>
    </source>
</evidence>
<keyword evidence="8" id="KW-1185">Reference proteome</keyword>
<dbReference type="PANTHER" id="PTHR23131:SF0">
    <property type="entry name" value="ENDORIBONUCLEASE LACTB2"/>
    <property type="match status" value="1"/>
</dbReference>
<protein>
    <recommendedName>
        <fullName evidence="5">Beta-lactamase-like protein 2 homolog</fullName>
    </recommendedName>
</protein>
<sequence>MKPLTDLPAISRLSSTVIRILGCNPGPMTLQGTNTYLVGTGTRRILVDTGEPKTADEYTKVLSKVLKEENATIEHLVITHWHIDHIGGANAVQNMLKTMNPANTSTVWKLPRSPDDNKLGEEEKLTNWQPLKDKQIVEVEGAKLSIQHTPGHTTDHASLVLENEGILFSGDCILGERTAIFEDLYSYMESLKKMLALKPQLIYPGHGPVISDPESNIKFYIQHRQKREAEILKILERNSESSTLSEMDIVKHIYTDTSQIMWEAAAYNVHHHLNKLLREGKVRGEKGKWQSL</sequence>
<keyword evidence="2" id="KW-0479">Metal-binding</keyword>
<keyword evidence="4" id="KW-0862">Zinc</keyword>
<dbReference type="GO" id="GO:0003727">
    <property type="term" value="F:single-stranded RNA binding"/>
    <property type="evidence" value="ECO:0007669"/>
    <property type="project" value="TreeGrafter"/>
</dbReference>
<dbReference type="InterPro" id="IPR041516">
    <property type="entry name" value="LACTB2_WH"/>
</dbReference>
<evidence type="ECO:0000256" key="1">
    <source>
        <dbReference type="ARBA" id="ARBA00006759"/>
    </source>
</evidence>
<dbReference type="OMA" id="WQAMDVV"/>
<dbReference type="SMART" id="SM00849">
    <property type="entry name" value="Lactamase_B"/>
    <property type="match status" value="1"/>
</dbReference>
<dbReference type="InterPro" id="IPR036866">
    <property type="entry name" value="RibonucZ/Hydroxyglut_hydro"/>
</dbReference>
<dbReference type="AlphaFoldDB" id="A0A154PM87"/>
<evidence type="ECO:0000256" key="4">
    <source>
        <dbReference type="ARBA" id="ARBA00022833"/>
    </source>
</evidence>
<evidence type="ECO:0000313" key="7">
    <source>
        <dbReference type="EMBL" id="KZC12995.1"/>
    </source>
</evidence>
<keyword evidence="3" id="KW-0378">Hydrolase</keyword>
<proteinExistence type="inferred from homology"/>
<dbReference type="PANTHER" id="PTHR23131">
    <property type="entry name" value="ENDORIBONUCLEASE LACTB2"/>
    <property type="match status" value="1"/>
</dbReference>